<organism evidence="3 4">
    <name type="scientific">Rattus norvegicus</name>
    <name type="common">Rat</name>
    <dbReference type="NCBI Taxonomy" id="10116"/>
    <lineage>
        <taxon>Eukaryota</taxon>
        <taxon>Metazoa</taxon>
        <taxon>Chordata</taxon>
        <taxon>Craniata</taxon>
        <taxon>Vertebrata</taxon>
        <taxon>Euteleostomi</taxon>
        <taxon>Mammalia</taxon>
        <taxon>Eutheria</taxon>
        <taxon>Euarchontoglires</taxon>
        <taxon>Glires</taxon>
        <taxon>Rodentia</taxon>
        <taxon>Myomorpha</taxon>
        <taxon>Muroidea</taxon>
        <taxon>Muridae</taxon>
        <taxon>Murinae</taxon>
        <taxon>Rattus</taxon>
    </lineage>
</organism>
<accession>A6HF66</accession>
<feature type="compositionally biased region" description="Polar residues" evidence="1">
    <location>
        <begin position="30"/>
        <end position="42"/>
    </location>
</feature>
<sequence>MPKLAFLLLLTVNTYSDQIPGKVGNPTGPHVSSWSDPQMSPHLSNTLRVQAPLCPFDAALTTEHM</sequence>
<protein>
    <submittedName>
        <fullName evidence="3">Gene trap locus F3b (Predicted), isoform CRA_b</fullName>
    </submittedName>
</protein>
<evidence type="ECO:0000256" key="1">
    <source>
        <dbReference type="SAM" id="MobiDB-lite"/>
    </source>
</evidence>
<reference evidence="3 4" key="1">
    <citation type="submission" date="2005-07" db="EMBL/GenBank/DDBJ databases">
        <authorList>
            <person name="Mural R.J."/>
            <person name="Li P.W."/>
            <person name="Adams M.D."/>
            <person name="Amanatides P.G."/>
            <person name="Baden-Tillson H."/>
            <person name="Barnstead M."/>
            <person name="Chin S.H."/>
            <person name="Dew I."/>
            <person name="Evans C.A."/>
            <person name="Ferriera S."/>
            <person name="Flanigan M."/>
            <person name="Fosler C."/>
            <person name="Glodek A."/>
            <person name="Gu Z."/>
            <person name="Holt R.A."/>
            <person name="Jennings D."/>
            <person name="Kraft C.L."/>
            <person name="Lu F."/>
            <person name="Nguyen T."/>
            <person name="Nusskern D.R."/>
            <person name="Pfannkoch C.M."/>
            <person name="Sitter C."/>
            <person name="Sutton G.G."/>
            <person name="Venter J.C."/>
            <person name="Wang Z."/>
            <person name="Woodage T."/>
            <person name="Zheng X.H."/>
            <person name="Zhong F."/>
        </authorList>
    </citation>
    <scope>NUCLEOTIDE SEQUENCE [LARGE SCALE GENOMIC DNA]</scope>
    <source>
        <strain>BN</strain>
        <strain evidence="4">Sprague-Dawley</strain>
    </source>
</reference>
<keyword evidence="2" id="KW-0732">Signal</keyword>
<dbReference type="AlphaFoldDB" id="A6HF66"/>
<feature type="signal peptide" evidence="2">
    <location>
        <begin position="1"/>
        <end position="16"/>
    </location>
</feature>
<evidence type="ECO:0000256" key="2">
    <source>
        <dbReference type="SAM" id="SignalP"/>
    </source>
</evidence>
<evidence type="ECO:0000313" key="3">
    <source>
        <dbReference type="EMBL" id="EDM04671.1"/>
    </source>
</evidence>
<gene>
    <name evidence="3" type="primary">Gtlf3b_predicted</name>
    <name evidence="3" type="ORF">rCG_35437</name>
</gene>
<feature type="chain" id="PRO_5039917788" evidence="2">
    <location>
        <begin position="17"/>
        <end position="65"/>
    </location>
</feature>
<proteinExistence type="predicted"/>
<feature type="region of interest" description="Disordered" evidence="1">
    <location>
        <begin position="21"/>
        <end position="42"/>
    </location>
</feature>
<dbReference type="EMBL" id="CH473948">
    <property type="protein sequence ID" value="EDM04671.1"/>
    <property type="molecule type" value="Genomic_DNA"/>
</dbReference>
<evidence type="ECO:0000313" key="4">
    <source>
        <dbReference type="Proteomes" id="UP000234681"/>
    </source>
</evidence>
<dbReference type="Proteomes" id="UP000234681">
    <property type="component" value="Chromosome 10"/>
</dbReference>
<name>A6HF66_RAT</name>